<comment type="caution">
    <text evidence="2">The sequence shown here is derived from an EMBL/GenBank/DDBJ whole genome shotgun (WGS) entry which is preliminary data.</text>
</comment>
<reference evidence="2" key="2">
    <citation type="submission" date="2021-08" db="EMBL/GenBank/DDBJ databases">
        <authorList>
            <person name="Gostincar C."/>
            <person name="Sun X."/>
            <person name="Song Z."/>
            <person name="Gunde-Cimerman N."/>
        </authorList>
    </citation>
    <scope>NUCLEOTIDE SEQUENCE</scope>
    <source>
        <strain evidence="2">EXF-8016</strain>
    </source>
</reference>
<dbReference type="Proteomes" id="UP000767238">
    <property type="component" value="Unassembled WGS sequence"/>
</dbReference>
<feature type="non-terminal residue" evidence="2">
    <location>
        <position position="1"/>
    </location>
</feature>
<evidence type="ECO:0000256" key="1">
    <source>
        <dbReference type="SAM" id="MobiDB-lite"/>
    </source>
</evidence>
<reference evidence="2" key="1">
    <citation type="journal article" date="2021" name="J Fungi (Basel)">
        <title>Virulence traits and population genomics of the black yeast Aureobasidium melanogenum.</title>
        <authorList>
            <person name="Cernosa A."/>
            <person name="Sun X."/>
            <person name="Gostincar C."/>
            <person name="Fang C."/>
            <person name="Gunde-Cimerman N."/>
            <person name="Song Z."/>
        </authorList>
    </citation>
    <scope>NUCLEOTIDE SEQUENCE</scope>
    <source>
        <strain evidence="2">EXF-8016</strain>
    </source>
</reference>
<feature type="region of interest" description="Disordered" evidence="1">
    <location>
        <begin position="204"/>
        <end position="242"/>
    </location>
</feature>
<organism evidence="2 3">
    <name type="scientific">Aureobasidium melanogenum</name>
    <name type="common">Aureobasidium pullulans var. melanogenum</name>
    <dbReference type="NCBI Taxonomy" id="46634"/>
    <lineage>
        <taxon>Eukaryota</taxon>
        <taxon>Fungi</taxon>
        <taxon>Dikarya</taxon>
        <taxon>Ascomycota</taxon>
        <taxon>Pezizomycotina</taxon>
        <taxon>Dothideomycetes</taxon>
        <taxon>Dothideomycetidae</taxon>
        <taxon>Dothideales</taxon>
        <taxon>Saccotheciaceae</taxon>
        <taxon>Aureobasidium</taxon>
    </lineage>
</organism>
<dbReference type="AlphaFoldDB" id="A0A9P8G6T9"/>
<name>A0A9P8G6T9_AURME</name>
<feature type="compositionally biased region" description="Low complexity" evidence="1">
    <location>
        <begin position="1"/>
        <end position="35"/>
    </location>
</feature>
<gene>
    <name evidence="2" type="ORF">KCV03_g9461</name>
</gene>
<accession>A0A9P8G6T9</accession>
<dbReference type="EMBL" id="JAHFYH010000122">
    <property type="protein sequence ID" value="KAH0212140.1"/>
    <property type="molecule type" value="Genomic_DNA"/>
</dbReference>
<sequence length="347" mass="38728">MEQSSAAEALLEVAAGPGPRTRSQSRTRDSSLSSAPPSPAPPTAYWGKRRHVTKPRSNLPKGHKTFSAKRVLSNSAAVTTSPVAVAPPVPIPFKLQFDTRWGHRRISESDTSLADSNKTWAETLKEMDETVIPYLEGQGVALFYPWKIKALITSTGARGLRQTEAVILARVEGGGERWKKAMDLVQFNARSGMKDLSLTVESIWTPDGREPEPEAPPAYEAPATTPQPPQSSRNARSQRSVEQTTNFMAERAVFWDSIVEFWNCPTPLRCHIKLRRGLACFPHKGRHYEIVLAVASRWRDEVRAGRGTLEQPNKAIRDLIKRLHWSKEAELEKQPQRRLNTVQGSPS</sequence>
<evidence type="ECO:0000313" key="3">
    <source>
        <dbReference type="Proteomes" id="UP000767238"/>
    </source>
</evidence>
<feature type="compositionally biased region" description="Polar residues" evidence="1">
    <location>
        <begin position="231"/>
        <end position="242"/>
    </location>
</feature>
<feature type="region of interest" description="Disordered" evidence="1">
    <location>
        <begin position="1"/>
        <end position="66"/>
    </location>
</feature>
<evidence type="ECO:0000313" key="2">
    <source>
        <dbReference type="EMBL" id="KAH0212140.1"/>
    </source>
</evidence>
<proteinExistence type="predicted"/>
<protein>
    <submittedName>
        <fullName evidence="2">Uncharacterized protein</fullName>
    </submittedName>
</protein>